<proteinExistence type="predicted"/>
<evidence type="ECO:0000313" key="2">
    <source>
        <dbReference type="Proteomes" id="UP000039865"/>
    </source>
</evidence>
<dbReference type="Proteomes" id="UP000039865">
    <property type="component" value="Unassembled WGS sequence"/>
</dbReference>
<organism evidence="1 2">
    <name type="scientific">Stylonychia lemnae</name>
    <name type="common">Ciliate</name>
    <dbReference type="NCBI Taxonomy" id="5949"/>
    <lineage>
        <taxon>Eukaryota</taxon>
        <taxon>Sar</taxon>
        <taxon>Alveolata</taxon>
        <taxon>Ciliophora</taxon>
        <taxon>Intramacronucleata</taxon>
        <taxon>Spirotrichea</taxon>
        <taxon>Stichotrichia</taxon>
        <taxon>Sporadotrichida</taxon>
        <taxon>Oxytrichidae</taxon>
        <taxon>Stylonychinae</taxon>
        <taxon>Stylonychia</taxon>
    </lineage>
</organism>
<reference evidence="1 2" key="1">
    <citation type="submission" date="2014-06" db="EMBL/GenBank/DDBJ databases">
        <authorList>
            <person name="Swart Estienne"/>
        </authorList>
    </citation>
    <scope>NUCLEOTIDE SEQUENCE [LARGE SCALE GENOMIC DNA]</scope>
    <source>
        <strain evidence="1 2">130c</strain>
    </source>
</reference>
<sequence length="139" mass="16736">MIRPQIMNVQHQLKKISVLKGKPFELKSFSRPRQDFKNEELKSKLYTQQQKNQIDIRAYTRQEDLMIIQFDFSPYQWRDCHSQNSTSQKSNLSNRGIEQKIYLEYDQSQSTQPQNIIEKSLQNILFVDQKWIQIVQLEL</sequence>
<keyword evidence="2" id="KW-1185">Reference proteome</keyword>
<name>A0A078B4C2_STYLE</name>
<dbReference type="AlphaFoldDB" id="A0A078B4C2"/>
<evidence type="ECO:0000313" key="1">
    <source>
        <dbReference type="EMBL" id="CDW89324.1"/>
    </source>
</evidence>
<accession>A0A078B4C2</accession>
<protein>
    <submittedName>
        <fullName evidence="1">Uncharacterized protein</fullName>
    </submittedName>
</protein>
<dbReference type="EMBL" id="CCKQ01017438">
    <property type="protein sequence ID" value="CDW89324.1"/>
    <property type="molecule type" value="Genomic_DNA"/>
</dbReference>
<dbReference type="InParanoid" id="A0A078B4C2"/>
<gene>
    <name evidence="1" type="primary">Contig16411.g17475</name>
    <name evidence="1" type="ORF">STYLEM_18456</name>
</gene>